<evidence type="ECO:0000313" key="2">
    <source>
        <dbReference type="Proteomes" id="UP000612585"/>
    </source>
</evidence>
<protein>
    <recommendedName>
        <fullName evidence="3">Deazaflavin-dependent oxidoreductase, nitroreductase family</fullName>
    </recommendedName>
</protein>
<gene>
    <name evidence="1" type="ORF">Vau01_078700</name>
</gene>
<dbReference type="Proteomes" id="UP000612585">
    <property type="component" value="Unassembled WGS sequence"/>
</dbReference>
<evidence type="ECO:0008006" key="3">
    <source>
        <dbReference type="Google" id="ProtNLM"/>
    </source>
</evidence>
<dbReference type="Pfam" id="PF04075">
    <property type="entry name" value="F420H2_quin_red"/>
    <property type="match status" value="1"/>
</dbReference>
<dbReference type="InterPro" id="IPR004378">
    <property type="entry name" value="F420H2_quin_Rdtase"/>
</dbReference>
<evidence type="ECO:0000313" key="1">
    <source>
        <dbReference type="EMBL" id="GIJ60354.1"/>
    </source>
</evidence>
<dbReference type="NCBIfam" id="TIGR00026">
    <property type="entry name" value="hi_GC_TIGR00026"/>
    <property type="match status" value="1"/>
</dbReference>
<dbReference type="EMBL" id="BOPG01000053">
    <property type="protein sequence ID" value="GIJ60354.1"/>
    <property type="molecule type" value="Genomic_DNA"/>
</dbReference>
<dbReference type="AlphaFoldDB" id="A0A8J4E3S7"/>
<dbReference type="Gene3D" id="2.30.110.10">
    <property type="entry name" value="Electron Transport, Fmn-binding Protein, Chain A"/>
    <property type="match status" value="1"/>
</dbReference>
<dbReference type="GO" id="GO:0016491">
    <property type="term" value="F:oxidoreductase activity"/>
    <property type="evidence" value="ECO:0007669"/>
    <property type="project" value="InterPro"/>
</dbReference>
<name>A0A8J4E3S7_9ACTN</name>
<sequence length="144" mass="16509">MTAELPPRLARMSRVPLRLLTWGLPMPPLVLLVTRGRRSGRQRVAPVALLRHDGREWLVAPFGETAWVLNARADAEATLRRGRRTRAVRLVEVDDVRKPEILLAYRRRFRLIPFVREAFGAHPREGVAAFGREGARHPVFRIEP</sequence>
<comment type="caution">
    <text evidence="1">The sequence shown here is derived from an EMBL/GenBank/DDBJ whole genome shotgun (WGS) entry which is preliminary data.</text>
</comment>
<dbReference type="RefSeq" id="WP_204004532.1">
    <property type="nucleotide sequence ID" value="NZ_BOPG01000053.1"/>
</dbReference>
<reference evidence="1" key="1">
    <citation type="submission" date="2021-01" db="EMBL/GenBank/DDBJ databases">
        <title>Whole genome shotgun sequence of Virgisporangium aurantiacum NBRC 16421.</title>
        <authorList>
            <person name="Komaki H."/>
            <person name="Tamura T."/>
        </authorList>
    </citation>
    <scope>NUCLEOTIDE SEQUENCE</scope>
    <source>
        <strain evidence="1">NBRC 16421</strain>
    </source>
</reference>
<dbReference type="InterPro" id="IPR012349">
    <property type="entry name" value="Split_barrel_FMN-bd"/>
</dbReference>
<organism evidence="1 2">
    <name type="scientific">Virgisporangium aurantiacum</name>
    <dbReference type="NCBI Taxonomy" id="175570"/>
    <lineage>
        <taxon>Bacteria</taxon>
        <taxon>Bacillati</taxon>
        <taxon>Actinomycetota</taxon>
        <taxon>Actinomycetes</taxon>
        <taxon>Micromonosporales</taxon>
        <taxon>Micromonosporaceae</taxon>
        <taxon>Virgisporangium</taxon>
    </lineage>
</organism>
<accession>A0A8J4E3S7</accession>
<keyword evidence="2" id="KW-1185">Reference proteome</keyword>
<proteinExistence type="predicted"/>